<feature type="domain" description="TfoX N-terminal" evidence="1">
    <location>
        <begin position="21"/>
        <end position="102"/>
    </location>
</feature>
<keyword evidence="3" id="KW-1185">Reference proteome</keyword>
<protein>
    <submittedName>
        <fullName evidence="2">TfoX N-terminal domain-containing protein</fullName>
    </submittedName>
</protein>
<dbReference type="OrthoDB" id="214902at2"/>
<dbReference type="InterPro" id="IPR007076">
    <property type="entry name" value="TfoX_N"/>
</dbReference>
<name>A0A1I0SEG3_9BACT</name>
<accession>A0A1I0SEG3</accession>
<sequence>MAYNSKLADRVRAYLAEIVSTEITEKEMFSVLNFMVNGKTCVCVSGDKLMLRFDPELQEALAEKNGYETMLMKGKEYKGYCYINPEGFKSVKEFEYYINICVAYNKISKASGKPKKGKAGKQ</sequence>
<dbReference type="Gene3D" id="3.30.1460.30">
    <property type="entry name" value="YgaC/TfoX-N like chaperone"/>
    <property type="match status" value="1"/>
</dbReference>
<reference evidence="3" key="1">
    <citation type="submission" date="2016-10" db="EMBL/GenBank/DDBJ databases">
        <authorList>
            <person name="Varghese N."/>
            <person name="Submissions S."/>
        </authorList>
    </citation>
    <scope>NUCLEOTIDE SEQUENCE [LARGE SCALE GENOMIC DNA]</scope>
    <source>
        <strain evidence="3">DSM 3695</strain>
    </source>
</reference>
<dbReference type="Proteomes" id="UP000199310">
    <property type="component" value="Unassembled WGS sequence"/>
</dbReference>
<dbReference type="AlphaFoldDB" id="A0A1I0SEG3"/>
<dbReference type="SUPFAM" id="SSF159894">
    <property type="entry name" value="YgaC/TfoX-N like"/>
    <property type="match status" value="1"/>
</dbReference>
<evidence type="ECO:0000259" key="1">
    <source>
        <dbReference type="Pfam" id="PF04993"/>
    </source>
</evidence>
<dbReference type="RefSeq" id="WP_089902474.1">
    <property type="nucleotide sequence ID" value="NZ_FOJG01000002.1"/>
</dbReference>
<proteinExistence type="predicted"/>
<dbReference type="STRING" id="29529.SAMN04488122_6171"/>
<dbReference type="EMBL" id="FOJG01000002">
    <property type="protein sequence ID" value="SEW54765.1"/>
    <property type="molecule type" value="Genomic_DNA"/>
</dbReference>
<dbReference type="Pfam" id="PF04993">
    <property type="entry name" value="TfoX_N"/>
    <property type="match status" value="1"/>
</dbReference>
<organism evidence="2 3">
    <name type="scientific">Chitinophaga arvensicola</name>
    <dbReference type="NCBI Taxonomy" id="29529"/>
    <lineage>
        <taxon>Bacteria</taxon>
        <taxon>Pseudomonadati</taxon>
        <taxon>Bacteroidota</taxon>
        <taxon>Chitinophagia</taxon>
        <taxon>Chitinophagales</taxon>
        <taxon>Chitinophagaceae</taxon>
        <taxon>Chitinophaga</taxon>
    </lineage>
</organism>
<evidence type="ECO:0000313" key="3">
    <source>
        <dbReference type="Proteomes" id="UP000199310"/>
    </source>
</evidence>
<gene>
    <name evidence="2" type="ORF">SAMN04488122_6171</name>
</gene>
<evidence type="ECO:0000313" key="2">
    <source>
        <dbReference type="EMBL" id="SEW54765.1"/>
    </source>
</evidence>